<dbReference type="SUPFAM" id="SSF46689">
    <property type="entry name" value="Homeodomain-like"/>
    <property type="match status" value="1"/>
</dbReference>
<dbReference type="PANTHER" id="PTHR43280:SF32">
    <property type="entry name" value="TRANSCRIPTIONAL REGULATORY PROTEIN"/>
    <property type="match status" value="1"/>
</dbReference>
<dbReference type="Proteomes" id="UP000243525">
    <property type="component" value="Unassembled WGS sequence"/>
</dbReference>
<dbReference type="InterPro" id="IPR020449">
    <property type="entry name" value="Tscrpt_reg_AraC-type_HTH"/>
</dbReference>
<dbReference type="OrthoDB" id="1096411at2"/>
<keyword evidence="6" id="KW-1185">Reference proteome</keyword>
<proteinExistence type="predicted"/>
<dbReference type="InterPro" id="IPR009057">
    <property type="entry name" value="Homeodomain-like_sf"/>
</dbReference>
<dbReference type="EMBL" id="QAAD01000002">
    <property type="protein sequence ID" value="PTN10252.1"/>
    <property type="molecule type" value="Genomic_DNA"/>
</dbReference>
<dbReference type="PRINTS" id="PR00032">
    <property type="entry name" value="HTHARAC"/>
</dbReference>
<dbReference type="Gene3D" id="2.60.120.10">
    <property type="entry name" value="Jelly Rolls"/>
    <property type="match status" value="1"/>
</dbReference>
<dbReference type="PROSITE" id="PS01124">
    <property type="entry name" value="HTH_ARAC_FAMILY_2"/>
    <property type="match status" value="1"/>
</dbReference>
<keyword evidence="3" id="KW-0804">Transcription</keyword>
<dbReference type="PROSITE" id="PS00041">
    <property type="entry name" value="HTH_ARAC_FAMILY_1"/>
    <property type="match status" value="1"/>
</dbReference>
<reference evidence="5 6" key="1">
    <citation type="submission" date="2018-04" db="EMBL/GenBank/DDBJ databases">
        <title>Genomic Encyclopedia of Archaeal and Bacterial Type Strains, Phase II (KMG-II): from individual species to whole genera.</title>
        <authorList>
            <person name="Goeker M."/>
        </authorList>
    </citation>
    <scope>NUCLEOTIDE SEQUENCE [LARGE SCALE GENOMIC DNA]</scope>
    <source>
        <strain evidence="5 6">DSM 28823</strain>
    </source>
</reference>
<organism evidence="5 6">
    <name type="scientific">Mangrovibacterium marinum</name>
    <dbReference type="NCBI Taxonomy" id="1639118"/>
    <lineage>
        <taxon>Bacteria</taxon>
        <taxon>Pseudomonadati</taxon>
        <taxon>Bacteroidota</taxon>
        <taxon>Bacteroidia</taxon>
        <taxon>Marinilabiliales</taxon>
        <taxon>Prolixibacteraceae</taxon>
        <taxon>Mangrovibacterium</taxon>
    </lineage>
</organism>
<keyword evidence="1" id="KW-0805">Transcription regulation</keyword>
<evidence type="ECO:0000313" key="5">
    <source>
        <dbReference type="EMBL" id="PTN10252.1"/>
    </source>
</evidence>
<keyword evidence="2" id="KW-0238">DNA-binding</keyword>
<evidence type="ECO:0000256" key="1">
    <source>
        <dbReference type="ARBA" id="ARBA00023015"/>
    </source>
</evidence>
<evidence type="ECO:0000256" key="2">
    <source>
        <dbReference type="ARBA" id="ARBA00023125"/>
    </source>
</evidence>
<sequence length="296" mass="34436">MKPINEHLPVYSLDNFSSGERKSQQFQVEVFDAKRHFSVKYPHRHDFFEVLYLMRGSGFHVIDGNRYEIKPPCIFFMSPGQAHKIEFSHDIEGYIFIFTADFYLANRSNQNSLIEFPFFYNLQQNNPPLLLTNANDISFLESLFQRSISELDNNDNNKFDLLRSLLDLILTTCSSRYKTTENIAVKGKGHILVKRFYHLIEEYNHENLSLKAYAEMLAVTPNHLTQTVKSLTGKTSSQIIKAKQILEIKRLLVHTNLSVAEIAHQLNFEDQSYFTKFFKRESGCSPLQYRSQAVSK</sequence>
<evidence type="ECO:0000259" key="4">
    <source>
        <dbReference type="PROSITE" id="PS01124"/>
    </source>
</evidence>
<evidence type="ECO:0000313" key="6">
    <source>
        <dbReference type="Proteomes" id="UP000243525"/>
    </source>
</evidence>
<dbReference type="PANTHER" id="PTHR43280">
    <property type="entry name" value="ARAC-FAMILY TRANSCRIPTIONAL REGULATOR"/>
    <property type="match status" value="1"/>
</dbReference>
<evidence type="ECO:0000256" key="3">
    <source>
        <dbReference type="ARBA" id="ARBA00023163"/>
    </source>
</evidence>
<dbReference type="RefSeq" id="WP_107821024.1">
    <property type="nucleotide sequence ID" value="NZ_OY782574.1"/>
</dbReference>
<dbReference type="GO" id="GO:0043565">
    <property type="term" value="F:sequence-specific DNA binding"/>
    <property type="evidence" value="ECO:0007669"/>
    <property type="project" value="InterPro"/>
</dbReference>
<accession>A0A2T5C5V1</accession>
<dbReference type="InterPro" id="IPR003313">
    <property type="entry name" value="AraC-bd"/>
</dbReference>
<protein>
    <submittedName>
        <fullName evidence="5">AraC family transcriptional regulator</fullName>
    </submittedName>
</protein>
<gene>
    <name evidence="5" type="ORF">C8N47_102237</name>
</gene>
<name>A0A2T5C5V1_9BACT</name>
<dbReference type="Gene3D" id="1.10.10.60">
    <property type="entry name" value="Homeodomain-like"/>
    <property type="match status" value="1"/>
</dbReference>
<dbReference type="SUPFAM" id="SSF51215">
    <property type="entry name" value="Regulatory protein AraC"/>
    <property type="match status" value="1"/>
</dbReference>
<dbReference type="AlphaFoldDB" id="A0A2T5C5V1"/>
<dbReference type="GO" id="GO:0003700">
    <property type="term" value="F:DNA-binding transcription factor activity"/>
    <property type="evidence" value="ECO:0007669"/>
    <property type="project" value="InterPro"/>
</dbReference>
<dbReference type="InterPro" id="IPR018060">
    <property type="entry name" value="HTH_AraC"/>
</dbReference>
<dbReference type="Pfam" id="PF12833">
    <property type="entry name" value="HTH_18"/>
    <property type="match status" value="1"/>
</dbReference>
<dbReference type="InterPro" id="IPR018062">
    <property type="entry name" value="HTH_AraC-typ_CS"/>
</dbReference>
<dbReference type="Pfam" id="PF02311">
    <property type="entry name" value="AraC_binding"/>
    <property type="match status" value="1"/>
</dbReference>
<feature type="domain" description="HTH araC/xylS-type" evidence="4">
    <location>
        <begin position="194"/>
        <end position="292"/>
    </location>
</feature>
<dbReference type="SMART" id="SM00342">
    <property type="entry name" value="HTH_ARAC"/>
    <property type="match status" value="1"/>
</dbReference>
<dbReference type="InterPro" id="IPR014710">
    <property type="entry name" value="RmlC-like_jellyroll"/>
</dbReference>
<dbReference type="InterPro" id="IPR037923">
    <property type="entry name" value="HTH-like"/>
</dbReference>
<comment type="caution">
    <text evidence="5">The sequence shown here is derived from an EMBL/GenBank/DDBJ whole genome shotgun (WGS) entry which is preliminary data.</text>
</comment>